<name>A0A9P3GR62_9APHY</name>
<accession>A0A9P3GR62</accession>
<dbReference type="AlphaFoldDB" id="A0A9P3GR62"/>
<comment type="subunit">
    <text evidence="7">Component of the Mediator complex.</text>
</comment>
<comment type="subcellular location">
    <subcellularLocation>
        <location evidence="1 7">Nucleus</location>
    </subcellularLocation>
</comment>
<sequence>MSTTLFSNLLPNIVNVLEVVTESELGTNPDLKKKLVQASNTLRDDFGRAKEAAINLEGGDISLEEQEEIAEMLKGLIARKRLVLRNFARDIDTKAAAPEVKMDIDLDSTASTPAF</sequence>
<evidence type="ECO:0000256" key="5">
    <source>
        <dbReference type="ARBA" id="ARBA00023163"/>
    </source>
</evidence>
<gene>
    <name evidence="7" type="primary">MED9</name>
    <name evidence="8" type="ORF">PsYK624_158300</name>
</gene>
<keyword evidence="4 7" id="KW-0010">Activator</keyword>
<dbReference type="GO" id="GO:0006357">
    <property type="term" value="P:regulation of transcription by RNA polymerase II"/>
    <property type="evidence" value="ECO:0007669"/>
    <property type="project" value="InterPro"/>
</dbReference>
<evidence type="ECO:0000313" key="8">
    <source>
        <dbReference type="EMBL" id="GJE99563.1"/>
    </source>
</evidence>
<evidence type="ECO:0000256" key="7">
    <source>
        <dbReference type="RuleBase" id="RU364145"/>
    </source>
</evidence>
<evidence type="ECO:0000256" key="4">
    <source>
        <dbReference type="ARBA" id="ARBA00023159"/>
    </source>
</evidence>
<evidence type="ECO:0000256" key="3">
    <source>
        <dbReference type="ARBA" id="ARBA00023015"/>
    </source>
</evidence>
<evidence type="ECO:0000313" key="9">
    <source>
        <dbReference type="Proteomes" id="UP000703269"/>
    </source>
</evidence>
<keyword evidence="3 7" id="KW-0805">Transcription regulation</keyword>
<organism evidence="8 9">
    <name type="scientific">Phanerochaete sordida</name>
    <dbReference type="NCBI Taxonomy" id="48140"/>
    <lineage>
        <taxon>Eukaryota</taxon>
        <taxon>Fungi</taxon>
        <taxon>Dikarya</taxon>
        <taxon>Basidiomycota</taxon>
        <taxon>Agaricomycotina</taxon>
        <taxon>Agaricomycetes</taxon>
        <taxon>Polyporales</taxon>
        <taxon>Phanerochaetaceae</taxon>
        <taxon>Phanerochaete</taxon>
    </lineage>
</organism>
<dbReference type="EMBL" id="BPQB01000113">
    <property type="protein sequence ID" value="GJE99563.1"/>
    <property type="molecule type" value="Genomic_DNA"/>
</dbReference>
<evidence type="ECO:0000256" key="2">
    <source>
        <dbReference type="ARBA" id="ARBA00008089"/>
    </source>
</evidence>
<keyword evidence="9" id="KW-1185">Reference proteome</keyword>
<dbReference type="GO" id="GO:0016592">
    <property type="term" value="C:mediator complex"/>
    <property type="evidence" value="ECO:0007669"/>
    <property type="project" value="InterPro"/>
</dbReference>
<dbReference type="OrthoDB" id="2563275at2759"/>
<keyword evidence="6 7" id="KW-0539">Nucleus</keyword>
<keyword evidence="5 7" id="KW-0804">Transcription</keyword>
<dbReference type="GO" id="GO:0003712">
    <property type="term" value="F:transcription coregulator activity"/>
    <property type="evidence" value="ECO:0007669"/>
    <property type="project" value="InterPro"/>
</dbReference>
<evidence type="ECO:0000256" key="6">
    <source>
        <dbReference type="ARBA" id="ARBA00023242"/>
    </source>
</evidence>
<comment type="caution">
    <text evidence="8">The sequence shown here is derived from an EMBL/GenBank/DDBJ whole genome shotgun (WGS) entry which is preliminary data.</text>
</comment>
<dbReference type="Proteomes" id="UP000703269">
    <property type="component" value="Unassembled WGS sequence"/>
</dbReference>
<comment type="similarity">
    <text evidence="2 7">Belongs to the Mediator complex subunit 9 family.</text>
</comment>
<proteinExistence type="inferred from homology"/>
<reference evidence="8 9" key="1">
    <citation type="submission" date="2021-08" db="EMBL/GenBank/DDBJ databases">
        <title>Draft Genome Sequence of Phanerochaete sordida strain YK-624.</title>
        <authorList>
            <person name="Mori T."/>
            <person name="Dohra H."/>
            <person name="Suzuki T."/>
            <person name="Kawagishi H."/>
            <person name="Hirai H."/>
        </authorList>
    </citation>
    <scope>NUCLEOTIDE SEQUENCE [LARGE SCALE GENOMIC DNA]</scope>
    <source>
        <strain evidence="8 9">YK-624</strain>
    </source>
</reference>
<evidence type="ECO:0000256" key="1">
    <source>
        <dbReference type="ARBA" id="ARBA00004123"/>
    </source>
</evidence>
<dbReference type="InterPro" id="IPR011425">
    <property type="entry name" value="Med9"/>
</dbReference>
<protein>
    <recommendedName>
        <fullName evidence="7">Mediator of RNA polymerase II transcription subunit 9</fullName>
    </recommendedName>
    <alternativeName>
        <fullName evidence="7">Mediator complex subunit 9</fullName>
    </alternativeName>
</protein>
<comment type="function">
    <text evidence="7">Component of the Mediator complex, a coactivator involved in the regulated transcription of nearly all RNA polymerase II-dependent genes. Mediator functions as a bridge to convey information from gene-specific regulatory proteins to the basal RNA polymerase II transcription machinery. Mediator is recruited to promoters by direct interactions with regulatory proteins and serves as a scaffold for the assembly of a functional preinitiation complex with RNA polymerase II and the general transcription factors.</text>
</comment>
<dbReference type="Pfam" id="PF07544">
    <property type="entry name" value="Med9"/>
    <property type="match status" value="1"/>
</dbReference>